<comment type="caution">
    <text evidence="7">The sequence shown here is derived from an EMBL/GenBank/DDBJ whole genome shotgun (WGS) entry which is preliminary data.</text>
</comment>
<feature type="region of interest" description="Disordered" evidence="6">
    <location>
        <begin position="586"/>
        <end position="610"/>
    </location>
</feature>
<evidence type="ECO:0000256" key="1">
    <source>
        <dbReference type="ARBA" id="ARBA00004123"/>
    </source>
</evidence>
<dbReference type="HOGENOM" id="CLU_002741_2_0_1"/>
<organism evidence="7 8">
    <name type="scientific">Hapsidospora chrysogenum (strain ATCC 11550 / CBS 779.69 / DSM 880 / IAM 14645 / JCM 23072 / IMI 49137)</name>
    <name type="common">Acremonium chrysogenum</name>
    <dbReference type="NCBI Taxonomy" id="857340"/>
    <lineage>
        <taxon>Eukaryota</taxon>
        <taxon>Fungi</taxon>
        <taxon>Dikarya</taxon>
        <taxon>Ascomycota</taxon>
        <taxon>Pezizomycotina</taxon>
        <taxon>Sordariomycetes</taxon>
        <taxon>Hypocreomycetidae</taxon>
        <taxon>Hypocreales</taxon>
        <taxon>Bionectriaceae</taxon>
        <taxon>Hapsidospora</taxon>
    </lineage>
</organism>
<feature type="compositionally biased region" description="Basic and acidic residues" evidence="6">
    <location>
        <begin position="586"/>
        <end position="601"/>
    </location>
</feature>
<keyword evidence="3" id="KW-0963">Cytoplasm</keyword>
<dbReference type="STRING" id="857340.A0A086T5R4"/>
<evidence type="ECO:0000256" key="6">
    <source>
        <dbReference type="SAM" id="MobiDB-lite"/>
    </source>
</evidence>
<dbReference type="SUPFAM" id="SSF48371">
    <property type="entry name" value="ARM repeat"/>
    <property type="match status" value="2"/>
</dbReference>
<keyword evidence="8" id="KW-1185">Reference proteome</keyword>
<keyword evidence="5" id="KW-0539">Nucleus</keyword>
<dbReference type="Gene3D" id="1.25.10.10">
    <property type="entry name" value="Leucine-rich Repeat Variant"/>
    <property type="match status" value="4"/>
</dbReference>
<dbReference type="PANTHER" id="PTHR15651">
    <property type="entry name" value="ARMADILLO REPEAT-CONTAINING PROTEIN 8"/>
    <property type="match status" value="1"/>
</dbReference>
<dbReference type="GO" id="GO:0034657">
    <property type="term" value="C:GID complex"/>
    <property type="evidence" value="ECO:0007669"/>
    <property type="project" value="TreeGrafter"/>
</dbReference>
<evidence type="ECO:0000313" key="7">
    <source>
        <dbReference type="EMBL" id="KFH44696.1"/>
    </source>
</evidence>
<dbReference type="GO" id="GO:0005634">
    <property type="term" value="C:nucleus"/>
    <property type="evidence" value="ECO:0007669"/>
    <property type="project" value="UniProtKB-SubCell"/>
</dbReference>
<dbReference type="InterPro" id="IPR016024">
    <property type="entry name" value="ARM-type_fold"/>
</dbReference>
<accession>A0A086T5R4</accession>
<sequence>MARPQSPPILAQLRSARTIPEQAAALRALKNDVVGHVQKKQQWVALGVLEPIVRTIAPARTQAKLNGKGTHAQFCSRTLSEEDDAKLQALQLLASFAHGGPAFLAPMNAARALPGIMANISPYNNPSQIVVAALRALTEIADAAALAAPSSPITTQSLAEYVFSHQHLDSFQAILSISSAKHLLQSQVTLACGLVYRLCVEEKQQHALTMAGVLDCLATRLASFAVAQRLVIPGAVTEAQDDGLFEAFPEPAPDSAKLEPVLRAIAAILGESKYRAHRLVYSPSILAVFPSIPCEAPGSAQGGTIDIGYHAGDLGLSAMEYLLPVIPIYSSRSTPTSLSSMGTPDRSDSQASSRNSHTKVFRRSLWDSEPSRHSTTPDTDPQEVESPLIPWLIHLVRSQADDERLMAASVLTSLYKAGLGAQAVREASIGLLVVPILVDMVVKYDKDVPPSQVKGQAMRRTVLEQAPLVLARLIIDCEYLQKAASDCQAVKALTRLLRRAYIPLDDSRQPAMWSPYPDTDMEVEGTSPVSQLGDRGQDDALAHNIRLRESALKAIGALAAGKEDYRKALVAEDFVPYVVESLAEFPRKPRAPKERSKDKNTNEAAPTTVAPEYGRNPLSVIIAACHVVRVLSRSISVLRTSLVDHGVAIPILDFLKHPDINVQNAASATIANLVVEVSPVRELLTEKGVMTILCEHAHSDDPSLRLNALWALKHFVDAVGPDLKKACLEELGSGWLVQLIRDDTQDAAFSNGHSGKSPVEDIGEDVDLQSPEEKHRWQYGINGDIRELDASCSTRMRQAEDKLAAIRETELNPVRRARNDDLAIQEQGLDFIRNFIGRPGPFLQETPDETTEMIDHLFNELGQGRLFRLLASKLRPKYLHPFSRRAPVAGREARVIHPQAQIIVPVIYILVHMAASDSRHRQLVIAETELLKLLVQHAGKDREVRVALCHLVTNLTVRDEEGEAEACRQRAAELRKLGFQNKLEALKLDDRDLDVRERAKQAVFQMEEASNFSH</sequence>
<evidence type="ECO:0000256" key="2">
    <source>
        <dbReference type="ARBA" id="ARBA00004496"/>
    </source>
</evidence>
<name>A0A086T5R4_HAPC1</name>
<feature type="region of interest" description="Disordered" evidence="6">
    <location>
        <begin position="334"/>
        <end position="384"/>
    </location>
</feature>
<evidence type="ECO:0000256" key="5">
    <source>
        <dbReference type="ARBA" id="ARBA00023242"/>
    </source>
</evidence>
<gene>
    <name evidence="7" type="ORF">ACRE_045070</name>
</gene>
<proteinExistence type="predicted"/>
<keyword evidence="4" id="KW-0677">Repeat</keyword>
<dbReference type="OrthoDB" id="5559898at2759"/>
<dbReference type="AlphaFoldDB" id="A0A086T5R4"/>
<dbReference type="InterPro" id="IPR038739">
    <property type="entry name" value="ARMC8/Vid28"/>
</dbReference>
<evidence type="ECO:0000313" key="8">
    <source>
        <dbReference type="Proteomes" id="UP000029964"/>
    </source>
</evidence>
<evidence type="ECO:0008006" key="9">
    <source>
        <dbReference type="Google" id="ProtNLM"/>
    </source>
</evidence>
<feature type="region of interest" description="Disordered" evidence="6">
    <location>
        <begin position="515"/>
        <end position="535"/>
    </location>
</feature>
<comment type="subcellular location">
    <subcellularLocation>
        <location evidence="2">Cytoplasm</location>
    </subcellularLocation>
    <subcellularLocation>
        <location evidence="1">Nucleus</location>
    </subcellularLocation>
</comment>
<dbReference type="PANTHER" id="PTHR15651:SF7">
    <property type="entry name" value="ARMADILLO REPEAT-CONTAINING PROTEIN 8"/>
    <property type="match status" value="1"/>
</dbReference>
<dbReference type="GO" id="GO:0005737">
    <property type="term" value="C:cytoplasm"/>
    <property type="evidence" value="ECO:0007669"/>
    <property type="project" value="UniProtKB-SubCell"/>
</dbReference>
<dbReference type="EMBL" id="JPKY01000044">
    <property type="protein sequence ID" value="KFH44696.1"/>
    <property type="molecule type" value="Genomic_DNA"/>
</dbReference>
<evidence type="ECO:0000256" key="4">
    <source>
        <dbReference type="ARBA" id="ARBA00022737"/>
    </source>
</evidence>
<protein>
    <recommendedName>
        <fullName evidence="9">Armadillo repeat-containing protein 8</fullName>
    </recommendedName>
</protein>
<evidence type="ECO:0000256" key="3">
    <source>
        <dbReference type="ARBA" id="ARBA00022490"/>
    </source>
</evidence>
<dbReference type="InterPro" id="IPR011989">
    <property type="entry name" value="ARM-like"/>
</dbReference>
<reference evidence="8" key="1">
    <citation type="journal article" date="2014" name="Genome Announc.">
        <title>Genome sequence and annotation of Acremonium chrysogenum, producer of the beta-lactam antibiotic cephalosporin C.</title>
        <authorList>
            <person name="Terfehr D."/>
            <person name="Dahlmann T.A."/>
            <person name="Specht T."/>
            <person name="Zadra I."/>
            <person name="Kuernsteiner H."/>
            <person name="Kueck U."/>
        </authorList>
    </citation>
    <scope>NUCLEOTIDE SEQUENCE [LARGE SCALE GENOMIC DNA]</scope>
    <source>
        <strain evidence="8">ATCC 11550 / CBS 779.69 / DSM 880 / IAM 14645 / JCM 23072 / IMI 49137</strain>
    </source>
</reference>
<dbReference type="Proteomes" id="UP000029964">
    <property type="component" value="Unassembled WGS sequence"/>
</dbReference>
<dbReference type="GO" id="GO:0043161">
    <property type="term" value="P:proteasome-mediated ubiquitin-dependent protein catabolic process"/>
    <property type="evidence" value="ECO:0007669"/>
    <property type="project" value="TreeGrafter"/>
</dbReference>